<feature type="domain" description="VWFA" evidence="2">
    <location>
        <begin position="249"/>
        <end position="457"/>
    </location>
</feature>
<dbReference type="InterPro" id="IPR002035">
    <property type="entry name" value="VWF_A"/>
</dbReference>
<evidence type="ECO:0000313" key="4">
    <source>
        <dbReference type="Proteomes" id="UP000236895"/>
    </source>
</evidence>
<comment type="caution">
    <text evidence="3">The sequence shown here is derived from an EMBL/GenBank/DDBJ whole genome shotgun (WGS) entry which is preliminary data.</text>
</comment>
<dbReference type="Pfam" id="PF00092">
    <property type="entry name" value="VWA"/>
    <property type="match status" value="1"/>
</dbReference>
<keyword evidence="1" id="KW-0812">Transmembrane</keyword>
<dbReference type="EMBL" id="PKRU02000009">
    <property type="protein sequence ID" value="RPD37479.1"/>
    <property type="molecule type" value="Genomic_DNA"/>
</dbReference>
<dbReference type="Gene3D" id="3.40.50.410">
    <property type="entry name" value="von Willebrand factor, type A domain"/>
    <property type="match status" value="1"/>
</dbReference>
<dbReference type="InterPro" id="IPR036465">
    <property type="entry name" value="vWFA_dom_sf"/>
</dbReference>
<evidence type="ECO:0000259" key="2">
    <source>
        <dbReference type="PROSITE" id="PS50234"/>
    </source>
</evidence>
<accession>A0A424FMV6</accession>
<protein>
    <submittedName>
        <fullName evidence="3">VWA domain-containing protein</fullName>
    </submittedName>
</protein>
<keyword evidence="1" id="KW-1133">Transmembrane helix</keyword>
<gene>
    <name evidence="3" type="ORF">C0030_002170</name>
</gene>
<dbReference type="Proteomes" id="UP000236895">
    <property type="component" value="Unassembled WGS sequence"/>
</dbReference>
<proteinExistence type="predicted"/>
<organism evidence="3 4">
    <name type="scientific">Candidatus Liberibacter solanacearum</name>
    <dbReference type="NCBI Taxonomy" id="556287"/>
    <lineage>
        <taxon>Bacteria</taxon>
        <taxon>Pseudomonadati</taxon>
        <taxon>Pseudomonadota</taxon>
        <taxon>Alphaproteobacteria</taxon>
        <taxon>Hyphomicrobiales</taxon>
        <taxon>Rhizobiaceae</taxon>
        <taxon>Liberibacter</taxon>
    </lineage>
</organism>
<sequence length="470" mass="54608">MVFNKILFFNFKRLKKCYNGNFFMISALLLPVIFMVMGLLIDLVRWGYYHNSLVQAVNTAALSASVQLLNSVEDKSKKKALSSVLGEKNIKKYLLNNLKISLYNNFGEMDSQRIIQNTKVNIYNRKGSHIINVYSHYNLPLNPLSLFFMNLINIKSWPITTMGEAEARSKKNYHKEEGVSIQWLIDDSGSMSDWQRTQYGRDATCFGSNQLKSQYNVGSKIGIVRNENATKIADQFGWSAGEVVSCDRSLYYVLNDKKILEDDDLEEKDLYTHGQSDIRKRYLVRDALAAFINRIRKIDNIQDKLRMSFIYFNYRLDHYFPMTWGIKEFKREVASHYKRNHKNESTDIHPALQEAYNTLHSKNEDDEHKKKDSVEVKKIIVLLTDGAQNEHVHSIDSLVKICDAAKEEGIKIFTISYSVEPSERKKANDFLSRCASPDKFFEVYDVDKLNMVFKEHIGDAIFERLVKIRR</sequence>
<name>A0A424FMV6_9HYPH</name>
<reference evidence="3 4" key="1">
    <citation type="submission" date="2018-11" db="EMBL/GenBank/DDBJ databases">
        <title>Genome Analysis of Haplotype D of Candidatus Liberibacter Solanacearum.</title>
        <authorList>
            <person name="Katsir L."/>
            <person name="Ruan Z."/>
            <person name="Santos Garcia D."/>
            <person name="Piasezky A."/>
            <person name="Jiang J."/>
            <person name="Sela N."/>
            <person name="Freilich S."/>
            <person name="Bahar O."/>
        </authorList>
    </citation>
    <scope>NUCLEOTIDE SEQUENCE [LARGE SCALE GENOMIC DNA]</scope>
    <source>
        <strain evidence="4">haplotype D1</strain>
    </source>
</reference>
<evidence type="ECO:0000256" key="1">
    <source>
        <dbReference type="SAM" id="Phobius"/>
    </source>
</evidence>
<dbReference type="SMART" id="SM00327">
    <property type="entry name" value="VWA"/>
    <property type="match status" value="1"/>
</dbReference>
<evidence type="ECO:0000313" key="3">
    <source>
        <dbReference type="EMBL" id="RPD37479.1"/>
    </source>
</evidence>
<feature type="transmembrane region" description="Helical" evidence="1">
    <location>
        <begin position="21"/>
        <end position="41"/>
    </location>
</feature>
<keyword evidence="1" id="KW-0472">Membrane</keyword>
<dbReference type="CDD" id="cd00198">
    <property type="entry name" value="vWFA"/>
    <property type="match status" value="1"/>
</dbReference>
<dbReference type="AlphaFoldDB" id="A0A424FMV6"/>
<dbReference type="SUPFAM" id="SSF53300">
    <property type="entry name" value="vWA-like"/>
    <property type="match status" value="1"/>
</dbReference>
<dbReference type="PROSITE" id="PS50234">
    <property type="entry name" value="VWFA"/>
    <property type="match status" value="1"/>
</dbReference>